<reference evidence="2 3" key="1">
    <citation type="submission" date="2024-07" db="EMBL/GenBank/DDBJ databases">
        <authorList>
            <person name="Pitt A."/>
            <person name="Hahn M.W."/>
        </authorList>
    </citation>
    <scope>NUCLEOTIDE SEQUENCE [LARGE SCALE GENOMIC DNA]</scope>
    <source>
        <strain evidence="2 3">1-SAACH-A3</strain>
    </source>
</reference>
<dbReference type="Pfam" id="PF14280">
    <property type="entry name" value="DUF4365"/>
    <property type="match status" value="1"/>
</dbReference>
<evidence type="ECO:0000313" key="3">
    <source>
        <dbReference type="Proteomes" id="UP001623558"/>
    </source>
</evidence>
<evidence type="ECO:0000259" key="1">
    <source>
        <dbReference type="Pfam" id="PF14280"/>
    </source>
</evidence>
<gene>
    <name evidence="2" type="ORF">U0R11_11540</name>
</gene>
<dbReference type="InterPro" id="IPR011990">
    <property type="entry name" value="TPR-like_helical_dom_sf"/>
</dbReference>
<name>A0ABW8RWB4_9BACT</name>
<evidence type="ECO:0000313" key="2">
    <source>
        <dbReference type="EMBL" id="MFL0163026.1"/>
    </source>
</evidence>
<dbReference type="RefSeq" id="WP_406751828.1">
    <property type="nucleotide sequence ID" value="NZ_JBEWZH010000008.1"/>
</dbReference>
<dbReference type="Gene3D" id="1.25.40.10">
    <property type="entry name" value="Tetratricopeptide repeat domain"/>
    <property type="match status" value="1"/>
</dbReference>
<protein>
    <submittedName>
        <fullName evidence="2">DUF4365 domain-containing protein</fullName>
    </submittedName>
</protein>
<proteinExistence type="predicted"/>
<keyword evidence="3" id="KW-1185">Reference proteome</keyword>
<dbReference type="SUPFAM" id="SSF48452">
    <property type="entry name" value="TPR-like"/>
    <property type="match status" value="1"/>
</dbReference>
<comment type="caution">
    <text evidence="2">The sequence shown here is derived from an EMBL/GenBank/DDBJ whole genome shotgun (WGS) entry which is preliminary data.</text>
</comment>
<sequence length="627" mass="72984">MKRPRQHIIETESKKHLNSIIPDHWVARELASDYGLDFMVEIFKGESSTGSIFYLQLKGSDQIIEDNVISYQLKKEHIEYYSSIPSPVLFVLFSTTTKQFWGLWSNLLKDVLIAEGSKQKTFKLNLDKGHLIDKSFFVVLEKSFSTELPKKVNISIITTSDKGTLYHQQLIKWIQYYYGEYVEIDNSQLPSTLKFEYKENPENSLSISVTGSRKSFDLAAIDISDDTFFYLPILDINHCPKQFNEVLILVSFLLHKYNIRNSIELLIKNIGQYEGQLLNPIFLFEIIKKGIESNSILEIQNLSKATIEQNRLDIFQLVNFSILTFNTEGRLTDLYQSNLLNAIEKLKDKSLIGTFSYNLANSYRSTHELFLASKFYQNARKNKPEYLDKFYWWFEYAGVLFLSSHYYFSEKFYKRSYELNSEHFAPLIFSLLGDSLFFQGKFSEAKDEFDKFLNVESEFSFEEIFLKRQVCENFILAKLDKISFDFEKSRELTEQAFKDKNPEMLTEAIASFPLNGLAWFNYGVFLTDNNDNENAFTAFLTAACIQDWDKEAWKNCFLISLNLNKQDGLLLIYNVILNKFGIESVNYIAEHLLKDPNLESETKIELIKAFSDLATTRKQSDDKKAST</sequence>
<feature type="domain" description="DUF4365" evidence="1">
    <location>
        <begin position="11"/>
        <end position="113"/>
    </location>
</feature>
<dbReference type="InterPro" id="IPR025375">
    <property type="entry name" value="DUF4365"/>
</dbReference>
<organism evidence="2 3">
    <name type="scientific">Aquirufa salirivi</name>
    <dbReference type="NCBI Taxonomy" id="3104729"/>
    <lineage>
        <taxon>Bacteria</taxon>
        <taxon>Pseudomonadati</taxon>
        <taxon>Bacteroidota</taxon>
        <taxon>Cytophagia</taxon>
        <taxon>Cytophagales</taxon>
        <taxon>Flectobacillaceae</taxon>
        <taxon>Aquirufa</taxon>
    </lineage>
</organism>
<accession>A0ABW8RWB4</accession>
<dbReference type="EMBL" id="JBEWZH010000008">
    <property type="protein sequence ID" value="MFL0163026.1"/>
    <property type="molecule type" value="Genomic_DNA"/>
</dbReference>
<dbReference type="Proteomes" id="UP001623558">
    <property type="component" value="Unassembled WGS sequence"/>
</dbReference>